<reference evidence="2" key="1">
    <citation type="journal article" date="2019" name="Plant Biotechnol. J.">
        <title>Genome sequencing of the Australian wild diploid species Gossypium australe highlights disease resistance and delayed gland morphogenesis.</title>
        <authorList>
            <person name="Cai Y."/>
            <person name="Cai X."/>
            <person name="Wang Q."/>
            <person name="Wang P."/>
            <person name="Zhang Y."/>
            <person name="Cai C."/>
            <person name="Xu Y."/>
            <person name="Wang K."/>
            <person name="Zhou Z."/>
            <person name="Wang C."/>
            <person name="Geng S."/>
            <person name="Li B."/>
            <person name="Dong Q."/>
            <person name="Hou Y."/>
            <person name="Wang H."/>
            <person name="Ai P."/>
            <person name="Liu Z."/>
            <person name="Yi F."/>
            <person name="Sun M."/>
            <person name="An G."/>
            <person name="Cheng J."/>
            <person name="Zhang Y."/>
            <person name="Shi Q."/>
            <person name="Xie Y."/>
            <person name="Shi X."/>
            <person name="Chang Y."/>
            <person name="Huang F."/>
            <person name="Chen Y."/>
            <person name="Hong S."/>
            <person name="Mi L."/>
            <person name="Sun Q."/>
            <person name="Zhang L."/>
            <person name="Zhou B."/>
            <person name="Peng R."/>
            <person name="Zhang X."/>
            <person name="Liu F."/>
        </authorList>
    </citation>
    <scope>NUCLEOTIDE SEQUENCE [LARGE SCALE GENOMIC DNA]</scope>
    <source>
        <strain evidence="2">cv. PA1801</strain>
    </source>
</reference>
<accession>A0A5B6W9L0</accession>
<dbReference type="AlphaFoldDB" id="A0A5B6W9L0"/>
<keyword evidence="2" id="KW-1185">Reference proteome</keyword>
<comment type="caution">
    <text evidence="1">The sequence shown here is derived from an EMBL/GenBank/DDBJ whole genome shotgun (WGS) entry which is preliminary data.</text>
</comment>
<evidence type="ECO:0000313" key="1">
    <source>
        <dbReference type="EMBL" id="KAA3477778.1"/>
    </source>
</evidence>
<gene>
    <name evidence="1" type="ORF">EPI10_011640</name>
</gene>
<proteinExistence type="predicted"/>
<organism evidence="1 2">
    <name type="scientific">Gossypium australe</name>
    <dbReference type="NCBI Taxonomy" id="47621"/>
    <lineage>
        <taxon>Eukaryota</taxon>
        <taxon>Viridiplantae</taxon>
        <taxon>Streptophyta</taxon>
        <taxon>Embryophyta</taxon>
        <taxon>Tracheophyta</taxon>
        <taxon>Spermatophyta</taxon>
        <taxon>Magnoliopsida</taxon>
        <taxon>eudicotyledons</taxon>
        <taxon>Gunneridae</taxon>
        <taxon>Pentapetalae</taxon>
        <taxon>rosids</taxon>
        <taxon>malvids</taxon>
        <taxon>Malvales</taxon>
        <taxon>Malvaceae</taxon>
        <taxon>Malvoideae</taxon>
        <taxon>Gossypium</taxon>
    </lineage>
</organism>
<sequence length="96" mass="10730">MHHTSNTLKTTTSALSMSPIDCGSRLNLKLGSRFTSRPNTLTWAHPMPRVSLLKNTSHTKSSIIDKSLRDFRDRLIYRRSRLACCASSIALSSPPM</sequence>
<protein>
    <submittedName>
        <fullName evidence="1">Uncharacterized protein</fullName>
    </submittedName>
</protein>
<dbReference type="EMBL" id="SMMG02000004">
    <property type="protein sequence ID" value="KAA3477778.1"/>
    <property type="molecule type" value="Genomic_DNA"/>
</dbReference>
<dbReference type="Proteomes" id="UP000325315">
    <property type="component" value="Unassembled WGS sequence"/>
</dbReference>
<evidence type="ECO:0000313" key="2">
    <source>
        <dbReference type="Proteomes" id="UP000325315"/>
    </source>
</evidence>
<name>A0A5B6W9L0_9ROSI</name>